<reference evidence="3 4" key="1">
    <citation type="submission" date="2018-10" db="EMBL/GenBank/DDBJ databases">
        <title>Xanthobacter tagetidis genome sequencing and assembly.</title>
        <authorList>
            <person name="Maclea K.S."/>
            <person name="Goen A.E."/>
            <person name="Fatima S.A."/>
        </authorList>
    </citation>
    <scope>NUCLEOTIDE SEQUENCE [LARGE SCALE GENOMIC DNA]</scope>
    <source>
        <strain evidence="3 4">ATCC 700314</strain>
    </source>
</reference>
<keyword evidence="4" id="KW-1185">Reference proteome</keyword>
<dbReference type="CDD" id="cd11613">
    <property type="entry name" value="SAF_AH_GD"/>
    <property type="match status" value="1"/>
</dbReference>
<gene>
    <name evidence="3" type="ORF">D9R14_11900</name>
</gene>
<dbReference type="Gene3D" id="2.30.130.110">
    <property type="match status" value="1"/>
</dbReference>
<dbReference type="EMBL" id="RCTF01000008">
    <property type="protein sequence ID" value="RLP78497.1"/>
    <property type="molecule type" value="Genomic_DNA"/>
</dbReference>
<sequence length="95" mass="10164">MEEPDFLVHHKGDTLGVVVVEGVKAGQTLTGWVMDADETTTVKVLADIPLGHKVALAAIDDGANVIEYGNNVGKAVEAIPVGGYVHYHNIKSNRW</sequence>
<organism evidence="3 4">
    <name type="scientific">Xanthobacter tagetidis</name>
    <dbReference type="NCBI Taxonomy" id="60216"/>
    <lineage>
        <taxon>Bacteria</taxon>
        <taxon>Pseudomonadati</taxon>
        <taxon>Pseudomonadota</taxon>
        <taxon>Alphaproteobacteria</taxon>
        <taxon>Hyphomicrobiales</taxon>
        <taxon>Xanthobacteraceae</taxon>
        <taxon>Xanthobacter</taxon>
    </lineage>
</organism>
<evidence type="ECO:0000313" key="4">
    <source>
        <dbReference type="Proteomes" id="UP000269692"/>
    </source>
</evidence>
<evidence type="ECO:0000313" key="3">
    <source>
        <dbReference type="EMBL" id="RLP78497.1"/>
    </source>
</evidence>
<keyword evidence="1" id="KW-0456">Lyase</keyword>
<feature type="domain" description="SAF" evidence="2">
    <location>
        <begin position="14"/>
        <end position="91"/>
    </location>
</feature>
<proteinExistence type="predicted"/>
<dbReference type="OrthoDB" id="9804574at2"/>
<dbReference type="InterPro" id="IPR044144">
    <property type="entry name" value="SAF_UxaA/GarD"/>
</dbReference>
<dbReference type="AlphaFoldDB" id="A0A3L7AE28"/>
<keyword evidence="3" id="KW-0282">Flagellum</keyword>
<keyword evidence="3" id="KW-0966">Cell projection</keyword>
<dbReference type="Proteomes" id="UP000269692">
    <property type="component" value="Unassembled WGS sequence"/>
</dbReference>
<dbReference type="RefSeq" id="WP_121623549.1">
    <property type="nucleotide sequence ID" value="NZ_JACIIW010000001.1"/>
</dbReference>
<evidence type="ECO:0000256" key="1">
    <source>
        <dbReference type="ARBA" id="ARBA00023239"/>
    </source>
</evidence>
<dbReference type="GO" id="GO:0016829">
    <property type="term" value="F:lyase activity"/>
    <property type="evidence" value="ECO:0007669"/>
    <property type="project" value="UniProtKB-KW"/>
</dbReference>
<evidence type="ECO:0000259" key="2">
    <source>
        <dbReference type="SMART" id="SM00858"/>
    </source>
</evidence>
<dbReference type="SMART" id="SM00858">
    <property type="entry name" value="SAF"/>
    <property type="match status" value="1"/>
</dbReference>
<accession>A0A3L7AE28</accession>
<protein>
    <submittedName>
        <fullName evidence="3">Flagellar biosynthesis protein FlgA</fullName>
    </submittedName>
</protein>
<comment type="caution">
    <text evidence="3">The sequence shown here is derived from an EMBL/GenBank/DDBJ whole genome shotgun (WGS) entry which is preliminary data.</text>
</comment>
<dbReference type="InterPro" id="IPR013974">
    <property type="entry name" value="SAF"/>
</dbReference>
<keyword evidence="3" id="KW-0969">Cilium</keyword>
<name>A0A3L7AE28_9HYPH</name>